<keyword evidence="3" id="KW-1185">Reference proteome</keyword>
<gene>
    <name evidence="2" type="ORF">VNO77_25093</name>
</gene>
<evidence type="ECO:0000256" key="1">
    <source>
        <dbReference type="SAM" id="MobiDB-lite"/>
    </source>
</evidence>
<evidence type="ECO:0000313" key="2">
    <source>
        <dbReference type="EMBL" id="KAK7330887.1"/>
    </source>
</evidence>
<dbReference type="AlphaFoldDB" id="A0AAN9QD78"/>
<comment type="caution">
    <text evidence="2">The sequence shown here is derived from an EMBL/GenBank/DDBJ whole genome shotgun (WGS) entry which is preliminary data.</text>
</comment>
<dbReference type="EMBL" id="JAYMYQ010000005">
    <property type="protein sequence ID" value="KAK7330887.1"/>
    <property type="molecule type" value="Genomic_DNA"/>
</dbReference>
<accession>A0AAN9QD78</accession>
<protein>
    <submittedName>
        <fullName evidence="2">Uncharacterized protein</fullName>
    </submittedName>
</protein>
<sequence>MMTREIMGYGVISDDMKEMEGMKGCYYKKVAKDHREATIWSHPALCPQHADCISVRLAPIAPLGNVNVAHHPPSKNGSSSSPAHTHSGEEEYQEALLYFISFLLL</sequence>
<reference evidence="2 3" key="1">
    <citation type="submission" date="2024-01" db="EMBL/GenBank/DDBJ databases">
        <title>The genomes of 5 underutilized Papilionoideae crops provide insights into root nodulation and disease resistanc.</title>
        <authorList>
            <person name="Jiang F."/>
        </authorList>
    </citation>
    <scope>NUCLEOTIDE SEQUENCE [LARGE SCALE GENOMIC DNA]</scope>
    <source>
        <strain evidence="2">LVBAO_FW01</strain>
        <tissue evidence="2">Leaves</tissue>
    </source>
</reference>
<evidence type="ECO:0000313" key="3">
    <source>
        <dbReference type="Proteomes" id="UP001367508"/>
    </source>
</evidence>
<organism evidence="2 3">
    <name type="scientific">Canavalia gladiata</name>
    <name type="common">Sword bean</name>
    <name type="synonym">Dolichos gladiatus</name>
    <dbReference type="NCBI Taxonomy" id="3824"/>
    <lineage>
        <taxon>Eukaryota</taxon>
        <taxon>Viridiplantae</taxon>
        <taxon>Streptophyta</taxon>
        <taxon>Embryophyta</taxon>
        <taxon>Tracheophyta</taxon>
        <taxon>Spermatophyta</taxon>
        <taxon>Magnoliopsida</taxon>
        <taxon>eudicotyledons</taxon>
        <taxon>Gunneridae</taxon>
        <taxon>Pentapetalae</taxon>
        <taxon>rosids</taxon>
        <taxon>fabids</taxon>
        <taxon>Fabales</taxon>
        <taxon>Fabaceae</taxon>
        <taxon>Papilionoideae</taxon>
        <taxon>50 kb inversion clade</taxon>
        <taxon>NPAAA clade</taxon>
        <taxon>indigoferoid/millettioid clade</taxon>
        <taxon>Phaseoleae</taxon>
        <taxon>Canavalia</taxon>
    </lineage>
</organism>
<proteinExistence type="predicted"/>
<feature type="region of interest" description="Disordered" evidence="1">
    <location>
        <begin position="68"/>
        <end position="88"/>
    </location>
</feature>
<name>A0AAN9QD78_CANGL</name>
<dbReference type="Proteomes" id="UP001367508">
    <property type="component" value="Unassembled WGS sequence"/>
</dbReference>
<feature type="compositionally biased region" description="Polar residues" evidence="1">
    <location>
        <begin position="75"/>
        <end position="84"/>
    </location>
</feature>